<dbReference type="GeneID" id="77951766"/>
<dbReference type="KEGG" id="vg:77951766"/>
<evidence type="ECO:0000313" key="1">
    <source>
        <dbReference type="EMBL" id="QKY79922.1"/>
    </source>
</evidence>
<dbReference type="RefSeq" id="YP_010675439.1">
    <property type="nucleotide sequence ID" value="NC_071004.1"/>
</dbReference>
<organism evidence="1 2">
    <name type="scientific">Gordonia phage Clawz</name>
    <dbReference type="NCBI Taxonomy" id="2743910"/>
    <lineage>
        <taxon>Viruses</taxon>
        <taxon>Duplodnaviria</taxon>
        <taxon>Heunggongvirae</taxon>
        <taxon>Uroviricota</taxon>
        <taxon>Caudoviricetes</taxon>
        <taxon>Clawzvirus</taxon>
        <taxon>Clawzvirus clawz</taxon>
    </lineage>
</organism>
<dbReference type="Proteomes" id="UP000821895">
    <property type="component" value="Segment"/>
</dbReference>
<dbReference type="EMBL" id="MT498058">
    <property type="protein sequence ID" value="QKY79922.1"/>
    <property type="molecule type" value="Genomic_DNA"/>
</dbReference>
<proteinExistence type="predicted"/>
<reference evidence="1" key="1">
    <citation type="submission" date="2020-05" db="EMBL/GenBank/DDBJ databases">
        <authorList>
            <person name="Conneilly E.M."/>
            <person name="Corace M.L."/>
            <person name="Daly D."/>
            <person name="Dejene M.A."/>
            <person name="Deng Y."/>
            <person name="Kelly J.M."/>
            <person name="Masiello C.S."/>
            <person name="McDonough D."/>
            <person name="Musser E."/>
            <person name="Pecorale A.L."/>
            <person name="Ray R.F."/>
            <person name="Regan I.M."/>
            <person name="Shedd N.A."/>
            <person name="Tatone J.R."/>
            <person name="Tocci C.W."/>
            <person name="Zarate C.M."/>
            <person name="Whitefleet-Smith J.L."/>
            <person name="Garlena R.A."/>
            <person name="Russell D.A."/>
            <person name="Pope W.H."/>
            <person name="Jacobs-Sera D."/>
            <person name="Hatfull G.F."/>
        </authorList>
    </citation>
    <scope>NUCLEOTIDE SEQUENCE</scope>
</reference>
<keyword evidence="2" id="KW-1185">Reference proteome</keyword>
<protein>
    <submittedName>
        <fullName evidence="1">Uncharacterized protein</fullName>
    </submittedName>
</protein>
<name>A0AAE7F9K7_9CAUD</name>
<evidence type="ECO:0000313" key="2">
    <source>
        <dbReference type="Proteomes" id="UP000821895"/>
    </source>
</evidence>
<accession>A0AAE7F9K7</accession>
<gene>
    <name evidence="1" type="primary">10</name>
    <name evidence="1" type="ORF">SEA_CLAWZ_10</name>
</gene>
<sequence length="94" mass="10722">MKRGRKLRVGDRVLYPVRGTVERRDSWRGELHVRDDRTRECEVVSLRVAIGAERERIVRCRRCGMWRHRASPCGSCDALALLDDAPGGYGDGAR</sequence>